<reference evidence="1 2" key="1">
    <citation type="journal article" date="2020" name="ISME J.">
        <title>Comparative genomics reveals insights into cyanobacterial evolution and habitat adaptation.</title>
        <authorList>
            <person name="Chen M.Y."/>
            <person name="Teng W.K."/>
            <person name="Zhao L."/>
            <person name="Hu C.X."/>
            <person name="Zhou Y.K."/>
            <person name="Han B.P."/>
            <person name="Song L.R."/>
            <person name="Shu W.S."/>
        </authorList>
    </citation>
    <scope>NUCLEOTIDE SEQUENCE [LARGE SCALE GENOMIC DNA]</scope>
    <source>
        <strain evidence="1 2">FACHB-288</strain>
    </source>
</reference>
<organism evidence="1 2">
    <name type="scientific">Calothrix parietina FACHB-288</name>
    <dbReference type="NCBI Taxonomy" id="2692896"/>
    <lineage>
        <taxon>Bacteria</taxon>
        <taxon>Bacillati</taxon>
        <taxon>Cyanobacteriota</taxon>
        <taxon>Cyanophyceae</taxon>
        <taxon>Nostocales</taxon>
        <taxon>Calotrichaceae</taxon>
        <taxon>Calothrix</taxon>
    </lineage>
</organism>
<accession>A0ABR8AJF1</accession>
<evidence type="ECO:0000313" key="1">
    <source>
        <dbReference type="EMBL" id="MBD2200181.1"/>
    </source>
</evidence>
<comment type="caution">
    <text evidence="1">The sequence shown here is derived from an EMBL/GenBank/DDBJ whole genome shotgun (WGS) entry which is preliminary data.</text>
</comment>
<proteinExistence type="predicted"/>
<gene>
    <name evidence="1" type="ORF">H6G24_32740</name>
</gene>
<name>A0ABR8AJF1_9CYAN</name>
<protein>
    <submittedName>
        <fullName evidence="1">Uncharacterized protein</fullName>
    </submittedName>
</protein>
<sequence>MTSSALLNAEVAHAAVESIPVTLIQGFGWDYSNGGYKVLIQSRSGNQYFVWYDNLIEAKVGSVVTLTYEGSGSSLWFYKLINTGNGKEANIRRYVRAN</sequence>
<dbReference type="Proteomes" id="UP000658514">
    <property type="component" value="Unassembled WGS sequence"/>
</dbReference>
<keyword evidence="2" id="KW-1185">Reference proteome</keyword>
<dbReference type="EMBL" id="JACJQH010000079">
    <property type="protein sequence ID" value="MBD2200181.1"/>
    <property type="molecule type" value="Genomic_DNA"/>
</dbReference>
<evidence type="ECO:0000313" key="2">
    <source>
        <dbReference type="Proteomes" id="UP000658514"/>
    </source>
</evidence>